<dbReference type="SUPFAM" id="SSF53448">
    <property type="entry name" value="Nucleotide-diphospho-sugar transferases"/>
    <property type="match status" value="1"/>
</dbReference>
<dbReference type="EMBL" id="FWFX01000010">
    <property type="protein sequence ID" value="SLN59232.1"/>
    <property type="molecule type" value="Genomic_DNA"/>
</dbReference>
<dbReference type="PANTHER" id="PTHR43630">
    <property type="entry name" value="POLY-BETA-1,6-N-ACETYL-D-GLUCOSAMINE SYNTHASE"/>
    <property type="match status" value="1"/>
</dbReference>
<name>A0A1X6ZR76_9RHOB</name>
<protein>
    <submittedName>
        <fullName evidence="3">Putative glycosyltransferase EpsH</fullName>
        <ecNumber evidence="3">2.4.-.-</ecNumber>
    </submittedName>
</protein>
<gene>
    <name evidence="3" type="primary">epsH</name>
    <name evidence="3" type="ORF">ROA7450_03064</name>
</gene>
<feature type="domain" description="Glycosyltransferase 2-like" evidence="2">
    <location>
        <begin position="8"/>
        <end position="137"/>
    </location>
</feature>
<dbReference type="AlphaFoldDB" id="A0A1X6ZR76"/>
<dbReference type="GO" id="GO:0016757">
    <property type="term" value="F:glycosyltransferase activity"/>
    <property type="evidence" value="ECO:0007669"/>
    <property type="project" value="UniProtKB-KW"/>
</dbReference>
<dbReference type="Gene3D" id="3.90.550.10">
    <property type="entry name" value="Spore Coat Polysaccharide Biosynthesis Protein SpsA, Chain A"/>
    <property type="match status" value="1"/>
</dbReference>
<keyword evidence="3" id="KW-0808">Transferase</keyword>
<evidence type="ECO:0000256" key="1">
    <source>
        <dbReference type="ARBA" id="ARBA00038494"/>
    </source>
</evidence>
<sequence>MPRPSLGVVSISYNEERDIGGFLENLAPWVDEIVIVDDGSSDRTEEMLQAYGDRVKFLKSPRVEGEFFSHQRNKGIDAATSDWLLHMDIDERVSPELASEIVEGIGDAGKDGYRYRRLNYFMHRPMKGGGWRDWNLVHLARRDKFRFGGMFHEDCLIDAPAERIGQLHGLMIHFNEDSFEKRLRKSTTYLEEVAKGVEGRNRPVTWIDVVGRPIAEFIRKYVIKRGFLDGLPGFISAAHSATAIFRANALVWDRQNAISRDQLDKDLKQMWVNEPVPRSSADLQSTASE</sequence>
<proteinExistence type="inferred from homology"/>
<organism evidence="3 4">
    <name type="scientific">Roseovarius albus</name>
    <dbReference type="NCBI Taxonomy" id="1247867"/>
    <lineage>
        <taxon>Bacteria</taxon>
        <taxon>Pseudomonadati</taxon>
        <taxon>Pseudomonadota</taxon>
        <taxon>Alphaproteobacteria</taxon>
        <taxon>Rhodobacterales</taxon>
        <taxon>Roseobacteraceae</taxon>
        <taxon>Roseovarius</taxon>
    </lineage>
</organism>
<keyword evidence="4" id="KW-1185">Reference proteome</keyword>
<dbReference type="Proteomes" id="UP000193061">
    <property type="component" value="Unassembled WGS sequence"/>
</dbReference>
<comment type="similarity">
    <text evidence="1">Belongs to the glycosyltransferase 2 family. WaaE/KdtX subfamily.</text>
</comment>
<dbReference type="CDD" id="cd02511">
    <property type="entry name" value="Beta4Glucosyltransferase"/>
    <property type="match status" value="1"/>
</dbReference>
<evidence type="ECO:0000313" key="3">
    <source>
        <dbReference type="EMBL" id="SLN59232.1"/>
    </source>
</evidence>
<dbReference type="RefSeq" id="WP_234999540.1">
    <property type="nucleotide sequence ID" value="NZ_FWFX01000010.1"/>
</dbReference>
<dbReference type="EC" id="2.4.-.-" evidence="3"/>
<keyword evidence="3" id="KW-0328">Glycosyltransferase</keyword>
<dbReference type="Pfam" id="PF00535">
    <property type="entry name" value="Glycos_transf_2"/>
    <property type="match status" value="1"/>
</dbReference>
<dbReference type="InterPro" id="IPR029044">
    <property type="entry name" value="Nucleotide-diphossugar_trans"/>
</dbReference>
<evidence type="ECO:0000259" key="2">
    <source>
        <dbReference type="Pfam" id="PF00535"/>
    </source>
</evidence>
<accession>A0A1X6ZR76</accession>
<dbReference type="InterPro" id="IPR001173">
    <property type="entry name" value="Glyco_trans_2-like"/>
</dbReference>
<evidence type="ECO:0000313" key="4">
    <source>
        <dbReference type="Proteomes" id="UP000193061"/>
    </source>
</evidence>
<reference evidence="3 4" key="1">
    <citation type="submission" date="2017-03" db="EMBL/GenBank/DDBJ databases">
        <authorList>
            <person name="Afonso C.L."/>
            <person name="Miller P.J."/>
            <person name="Scott M.A."/>
            <person name="Spackman E."/>
            <person name="Goraichik I."/>
            <person name="Dimitrov K.M."/>
            <person name="Suarez D.L."/>
            <person name="Swayne D.E."/>
        </authorList>
    </citation>
    <scope>NUCLEOTIDE SEQUENCE [LARGE SCALE GENOMIC DNA]</scope>
    <source>
        <strain evidence="3 4">CECT 7450</strain>
    </source>
</reference>
<dbReference type="PANTHER" id="PTHR43630:SF2">
    <property type="entry name" value="GLYCOSYLTRANSFERASE"/>
    <property type="match status" value="1"/>
</dbReference>